<dbReference type="EMBL" id="CAEZVC010000058">
    <property type="protein sequence ID" value="CAB4624002.1"/>
    <property type="molecule type" value="Genomic_DNA"/>
</dbReference>
<evidence type="ECO:0000313" key="6">
    <source>
        <dbReference type="EMBL" id="CAB4784200.1"/>
    </source>
</evidence>
<dbReference type="EMBL" id="CAESAL010000031">
    <property type="protein sequence ID" value="CAB4341537.1"/>
    <property type="molecule type" value="Genomic_DNA"/>
</dbReference>
<evidence type="ECO:0000313" key="5">
    <source>
        <dbReference type="EMBL" id="CAB4717841.1"/>
    </source>
</evidence>
<evidence type="ECO:0000313" key="1">
    <source>
        <dbReference type="EMBL" id="CAB4341537.1"/>
    </source>
</evidence>
<dbReference type="SUPFAM" id="SSF51726">
    <property type="entry name" value="UROD/MetE-like"/>
    <property type="match status" value="1"/>
</dbReference>
<dbReference type="EMBL" id="CAFBNJ010000048">
    <property type="protein sequence ID" value="CAB4954345.1"/>
    <property type="molecule type" value="Genomic_DNA"/>
</dbReference>
<evidence type="ECO:0000313" key="7">
    <source>
        <dbReference type="EMBL" id="CAB4954345.1"/>
    </source>
</evidence>
<organism evidence="2">
    <name type="scientific">freshwater metagenome</name>
    <dbReference type="NCBI Taxonomy" id="449393"/>
    <lineage>
        <taxon>unclassified sequences</taxon>
        <taxon>metagenomes</taxon>
        <taxon>ecological metagenomes</taxon>
    </lineage>
</organism>
<evidence type="ECO:0000313" key="3">
    <source>
        <dbReference type="EMBL" id="CAB4589489.1"/>
    </source>
</evidence>
<dbReference type="EMBL" id="CAEZXY010000083">
    <property type="protein sequence ID" value="CAB4717841.1"/>
    <property type="molecule type" value="Genomic_DNA"/>
</dbReference>
<dbReference type="AlphaFoldDB" id="A0A6J6AJ39"/>
<protein>
    <submittedName>
        <fullName evidence="2">Unannotated protein</fullName>
    </submittedName>
</protein>
<dbReference type="InterPro" id="IPR038071">
    <property type="entry name" value="UROD/MetE-like_sf"/>
</dbReference>
<dbReference type="EMBL" id="CAEUNJ010000005">
    <property type="protein sequence ID" value="CAB4370422.1"/>
    <property type="molecule type" value="Genomic_DNA"/>
</dbReference>
<dbReference type="EMBL" id="CAEZTY010000048">
    <property type="protein sequence ID" value="CAB4589489.1"/>
    <property type="molecule type" value="Genomic_DNA"/>
</dbReference>
<evidence type="ECO:0000313" key="4">
    <source>
        <dbReference type="EMBL" id="CAB4624002.1"/>
    </source>
</evidence>
<dbReference type="EMBL" id="CAFBOK010000025">
    <property type="protein sequence ID" value="CAB4974516.1"/>
    <property type="molecule type" value="Genomic_DNA"/>
</dbReference>
<gene>
    <name evidence="3" type="ORF">UFOPK1762_01246</name>
    <name evidence="4" type="ORF">UFOPK1906_01025</name>
    <name evidence="5" type="ORF">UFOPK2624_01492</name>
    <name evidence="6" type="ORF">UFOPK2969_00297</name>
    <name evidence="1" type="ORF">UFOPK3331_01027</name>
    <name evidence="7" type="ORF">UFOPK3785_01035</name>
    <name evidence="8" type="ORF">UFOPK3927_00349</name>
    <name evidence="2" type="ORF">UFOPK4201_00205</name>
    <name evidence="9" type="ORF">UFOPK4371_01996</name>
</gene>
<dbReference type="Gene3D" id="3.20.20.210">
    <property type="match status" value="1"/>
</dbReference>
<sequence>MSSLVASLALPSGLSTGIGYLPHCDPSDAVEFVLRHSPRLPSAPSLPARSRREGMIAQAASGLAGVTIAEDGSIHVDLNLVDPEAPLDDERLSSDAWVGLRAFLTAIADRDGPIKVSLTGPVTLGLALWGAGIEIDLAFRIAGLAVRNRIERLVDHVLLRVPQAQVLVFLDEPAMGSLTDDGFPIGPNEGIDLVSSAMAAVEAKAITGLHCCTAVDYRLLLSTGPRILSVPVDERIAKHSGLVGDYLDRGGWIAWGAVPTDGPIGTSVDRLWRRLSSVWCDLANEGCDPLLLRTNAIITPVCGLAQHGVTQAEQVMEHTSRLAERLQGQAAGARISVGA</sequence>
<proteinExistence type="predicted"/>
<name>A0A6J6AJ39_9ZZZZ</name>
<dbReference type="EMBL" id="CAFBRD010000182">
    <property type="protein sequence ID" value="CAB5078839.1"/>
    <property type="molecule type" value="Genomic_DNA"/>
</dbReference>
<dbReference type="EMBL" id="CAFAAD010000013">
    <property type="protein sequence ID" value="CAB4784200.1"/>
    <property type="molecule type" value="Genomic_DNA"/>
</dbReference>
<evidence type="ECO:0000313" key="9">
    <source>
        <dbReference type="EMBL" id="CAB5078839.1"/>
    </source>
</evidence>
<accession>A0A6J6AJ39</accession>
<evidence type="ECO:0000313" key="8">
    <source>
        <dbReference type="EMBL" id="CAB4974516.1"/>
    </source>
</evidence>
<evidence type="ECO:0000313" key="2">
    <source>
        <dbReference type="EMBL" id="CAB4370422.1"/>
    </source>
</evidence>
<reference evidence="2" key="1">
    <citation type="submission" date="2020-05" db="EMBL/GenBank/DDBJ databases">
        <authorList>
            <person name="Chiriac C."/>
            <person name="Salcher M."/>
            <person name="Ghai R."/>
            <person name="Kavagutti S V."/>
        </authorList>
    </citation>
    <scope>NUCLEOTIDE SEQUENCE</scope>
</reference>